<reference evidence="1 2" key="1">
    <citation type="journal article" date="2018" name="J. Allergy Clin. Immunol.">
        <title>High-quality assembly of Dermatophagoides pteronyssinus genome and transcriptome reveals a wide range of novel allergens.</title>
        <authorList>
            <person name="Liu X.Y."/>
            <person name="Yang K.Y."/>
            <person name="Wang M.Q."/>
            <person name="Kwok J.S."/>
            <person name="Zeng X."/>
            <person name="Yang Z."/>
            <person name="Xiao X.J."/>
            <person name="Lau C.P."/>
            <person name="Li Y."/>
            <person name="Huang Z.M."/>
            <person name="Ba J.G."/>
            <person name="Yim A.K."/>
            <person name="Ouyang C.Y."/>
            <person name="Ngai S.M."/>
            <person name="Chan T.F."/>
            <person name="Leung E.L."/>
            <person name="Liu L."/>
            <person name="Liu Z.G."/>
            <person name="Tsui S.K."/>
        </authorList>
    </citation>
    <scope>NUCLEOTIDE SEQUENCE [LARGE SCALE GENOMIC DNA]</scope>
    <source>
        <strain evidence="1">Derp</strain>
    </source>
</reference>
<evidence type="ECO:0000313" key="2">
    <source>
        <dbReference type="Proteomes" id="UP000887458"/>
    </source>
</evidence>
<reference evidence="1 2" key="2">
    <citation type="journal article" date="2022" name="Mol. Biol. Evol.">
        <title>Comparative Genomics Reveals Insights into the Divergent Evolution of Astigmatic Mites and Household Pest Adaptations.</title>
        <authorList>
            <person name="Xiong Q."/>
            <person name="Wan A.T."/>
            <person name="Liu X."/>
            <person name="Fung C.S."/>
            <person name="Xiao X."/>
            <person name="Malainual N."/>
            <person name="Hou J."/>
            <person name="Wang L."/>
            <person name="Wang M."/>
            <person name="Yang K.Y."/>
            <person name="Cui Y."/>
            <person name="Leung E.L."/>
            <person name="Nong W."/>
            <person name="Shin S.K."/>
            <person name="Au S.W."/>
            <person name="Jeong K.Y."/>
            <person name="Chew F.T."/>
            <person name="Hui J.H."/>
            <person name="Leung T.F."/>
            <person name="Tungtrongchitr A."/>
            <person name="Zhong N."/>
            <person name="Liu Z."/>
            <person name="Tsui S.K."/>
        </authorList>
    </citation>
    <scope>NUCLEOTIDE SEQUENCE [LARGE SCALE GENOMIC DNA]</scope>
    <source>
        <strain evidence="1">Derp</strain>
    </source>
</reference>
<gene>
    <name evidence="1" type="ORF">DERP_005421</name>
</gene>
<keyword evidence="2" id="KW-1185">Reference proteome</keyword>
<name>A0ABQ8JMS2_DERPT</name>
<protein>
    <submittedName>
        <fullName evidence="1">Uncharacterized protein</fullName>
    </submittedName>
</protein>
<comment type="caution">
    <text evidence="1">The sequence shown here is derived from an EMBL/GenBank/DDBJ whole genome shotgun (WGS) entry which is preliminary data.</text>
</comment>
<sequence>MIECDTDSDTDADEMIADGNVPIAVKPVAVFIEANFNDKPTIKHHIDSVRLEQQTKQKQNRTIYNPK</sequence>
<organism evidence="1 2">
    <name type="scientific">Dermatophagoides pteronyssinus</name>
    <name type="common">European house dust mite</name>
    <dbReference type="NCBI Taxonomy" id="6956"/>
    <lineage>
        <taxon>Eukaryota</taxon>
        <taxon>Metazoa</taxon>
        <taxon>Ecdysozoa</taxon>
        <taxon>Arthropoda</taxon>
        <taxon>Chelicerata</taxon>
        <taxon>Arachnida</taxon>
        <taxon>Acari</taxon>
        <taxon>Acariformes</taxon>
        <taxon>Sarcoptiformes</taxon>
        <taxon>Astigmata</taxon>
        <taxon>Psoroptidia</taxon>
        <taxon>Analgoidea</taxon>
        <taxon>Pyroglyphidae</taxon>
        <taxon>Dermatophagoidinae</taxon>
        <taxon>Dermatophagoides</taxon>
    </lineage>
</organism>
<accession>A0ABQ8JMS2</accession>
<dbReference type="EMBL" id="NJHN03000031">
    <property type="protein sequence ID" value="KAH9423839.1"/>
    <property type="molecule type" value="Genomic_DNA"/>
</dbReference>
<evidence type="ECO:0000313" key="1">
    <source>
        <dbReference type="EMBL" id="KAH9423839.1"/>
    </source>
</evidence>
<proteinExistence type="predicted"/>
<dbReference type="Proteomes" id="UP000887458">
    <property type="component" value="Unassembled WGS sequence"/>
</dbReference>